<dbReference type="InterPro" id="IPR029480">
    <property type="entry name" value="Transpos_assoc"/>
</dbReference>
<evidence type="ECO:0000259" key="3">
    <source>
        <dbReference type="Pfam" id="PF13960"/>
    </source>
</evidence>
<feature type="region of interest" description="Disordered" evidence="1">
    <location>
        <begin position="27"/>
        <end position="113"/>
    </location>
</feature>
<feature type="region of interest" description="Disordered" evidence="1">
    <location>
        <begin position="245"/>
        <end position="268"/>
    </location>
</feature>
<keyword evidence="6" id="KW-1185">Reference proteome</keyword>
<feature type="region of interest" description="Disordered" evidence="1">
    <location>
        <begin position="1603"/>
        <end position="1692"/>
    </location>
</feature>
<comment type="caution">
    <text evidence="5">The sequence shown here is derived from an EMBL/GenBank/DDBJ whole genome shotgun (WGS) entry which is preliminary data.</text>
</comment>
<dbReference type="Pfam" id="PF13952">
    <property type="entry name" value="DUF4216"/>
    <property type="match status" value="1"/>
</dbReference>
<evidence type="ECO:0000259" key="4">
    <source>
        <dbReference type="Pfam" id="PF13963"/>
    </source>
</evidence>
<reference evidence="5" key="1">
    <citation type="submission" date="2023-07" db="EMBL/GenBank/DDBJ databases">
        <title>A chromosome-level genome assembly of Lolium multiflorum.</title>
        <authorList>
            <person name="Chen Y."/>
            <person name="Copetti D."/>
            <person name="Kolliker R."/>
            <person name="Studer B."/>
        </authorList>
    </citation>
    <scope>NUCLEOTIDE SEQUENCE</scope>
    <source>
        <strain evidence="5">02402/16</strain>
        <tissue evidence="5">Leaf</tissue>
    </source>
</reference>
<feature type="compositionally biased region" description="Low complexity" evidence="1">
    <location>
        <begin position="46"/>
        <end position="56"/>
    </location>
</feature>
<feature type="compositionally biased region" description="Gly residues" evidence="1">
    <location>
        <begin position="1103"/>
        <end position="1122"/>
    </location>
</feature>
<feature type="domain" description="DUF4218" evidence="3">
    <location>
        <begin position="577"/>
        <end position="689"/>
    </location>
</feature>
<dbReference type="InterPro" id="IPR025452">
    <property type="entry name" value="DUF4218"/>
</dbReference>
<protein>
    <recommendedName>
        <fullName evidence="7">Transposon protein, putative, CACTA, En/Spm sub-class</fullName>
    </recommendedName>
</protein>
<gene>
    <name evidence="5" type="ORF">QYE76_002415</name>
</gene>
<organism evidence="5 6">
    <name type="scientific">Lolium multiflorum</name>
    <name type="common">Italian ryegrass</name>
    <name type="synonym">Lolium perenne subsp. multiflorum</name>
    <dbReference type="NCBI Taxonomy" id="4521"/>
    <lineage>
        <taxon>Eukaryota</taxon>
        <taxon>Viridiplantae</taxon>
        <taxon>Streptophyta</taxon>
        <taxon>Embryophyta</taxon>
        <taxon>Tracheophyta</taxon>
        <taxon>Spermatophyta</taxon>
        <taxon>Magnoliopsida</taxon>
        <taxon>Liliopsida</taxon>
        <taxon>Poales</taxon>
        <taxon>Poaceae</taxon>
        <taxon>BOP clade</taxon>
        <taxon>Pooideae</taxon>
        <taxon>Poodae</taxon>
        <taxon>Poeae</taxon>
        <taxon>Poeae Chloroplast Group 2 (Poeae type)</taxon>
        <taxon>Loliodinae</taxon>
        <taxon>Loliinae</taxon>
        <taxon>Lolium</taxon>
    </lineage>
</organism>
<dbReference type="PANTHER" id="PTHR48258">
    <property type="entry name" value="DUF4218 DOMAIN-CONTAINING PROTEIN-RELATED"/>
    <property type="match status" value="1"/>
</dbReference>
<sequence>MLALGIGAARSAGLVLCGRADRHQTLTTRLPHAPPDPRRHLPPPSAARLPLRLPTRPHGHAPSLLARPASCRARPASLPARAPPPRAPPPPAPPLPHPPRLPQPPAAASLRPASLPTRCGWPCEPPHLRRPASPRMADNGWMYNERVSATEKTDEWTRKTHFLVNELARGTKGLARALCPCVRCVKRQRRGKDEMYRHLLQYGYMHGYVTEIDFDERERDRGEVMRQRLNGNEYDGIRDFLDDLVHADVPDSPPPEPEAPPEPEEPEPTAKAFYDMIAAAKRPLYEGAAISQLDAISQCLADKTRYNTTREGFEASLKTTGNMLPKDHCLPQSLHATRRMMKDLNMDYQRIDCCPKGCVLFWRQYAEDKYCPICKQSRYEEVTGKDGQPSYVLSCQQHGTGHQFEGYGVTHNWTHEAALTKLEYYKDLELPHNIDVMHTVKNVAESVFHTCLNIPGKSKDNVKARVDIEILCDREKLHMKRPIGRQKNWFKPHANFCLDSIQKKEAFRWLKYVVMFPDGYCSNMSKGVNLSTGKVTGLKSHDYHIWIQRLMPVMLRGYIPEKVWRVLAQLSHFFRTLCAKQICPEVIAKLQHTVPELLCNLEMIFPPGFFTPMAHLIVHLANEALLGGPVQFRWQFCIEREFKYIRKITGNKAKIEACIAEAICLREMADAATTYYPDDVPTQHNPVTRYNVDVPENDPKLKLFQFPGGKAGKGTKYKLENEEKDCIMLYVLMNMEEVIPFVSKFTDEMWPYDELPEPSEMDTLLKEGAPGINKNFVTWFMEKGRERNVDMIDELKCVSQGCSREVTKYEKYDVNGFRFHTETHQKGRANPKTINTGVFTKGANNFDYYGRLQSVYELTFNRTNVQLNIVVFKCHWFDPIGGQRSDKSIGLVEVKPSTTYSGADVFVVAHQAKQVYYLPYPCQKAELKGWEVVFQVSPHGNLPIPSEDDYNNIDPVTYEGIFYQEEQDFGEYILEPFVQEDLGNDAETRGESVVDLKDISMLEKLLEANDNYDEPPPVDPSTLYSQDSDSDSDPEKEKEKETEYESERESDDGCGKADSESLLKTLSQVKRNIPRPPTRRSDRAPVRNPRYDDGTDGGRGRGGRGGGRGGRGGRGGGRGGAGVHMDFDEPPSASGDVAPELFLEGPSSGEVEMEAESTHESDSRAELEVMEDGGAPKPLKLRGEARVPDARKEPKTHDDKALIIPSSDDNWTWDAKPPRMPNSLLGALIKKFWPGRYTPLSTVPGGATKLATTWADYEDAPAVGFATAAEAVTTKFWCFYRVDPEHDTQARLTLRGACERLTPQQWYNQKFTSASAFWANKGKRVKKEYYVGNQPTDEWAMTIEEYMSVCPEWAEQHREAWEELIRARWLREDEEFAAVSRRNMENRGTGGTHCAGNRDYTRYKGKMVAEAAPGVVLHDAQIYDMMRTKKKPNPALPQPQYYGNAKAAKEDYCDMVKSRHPEVDDPLSIPVDEESLVLSGRGRPHGRFPFLNKAVKPTPATSYTRLKHTLTADSPQPRPRPARPPAYDPEFEAAFEACNEAYQQAAAQWNRQNTAYMAYIGEMMISMSTGTPPPARVTVAGDMPIMPSRAAFAATYYGSTPEGTGWSGNQASPGGREVTPVHEGGRSPGRSAGASPSTTPGTTPGASPSTSPGRSTGPSPGGSSAASTGAQPRAARFANDVGGHTPPGSFLR</sequence>
<feature type="compositionally biased region" description="Polar residues" evidence="1">
    <location>
        <begin position="1603"/>
        <end position="1612"/>
    </location>
</feature>
<feature type="compositionally biased region" description="Low complexity" evidence="1">
    <location>
        <begin position="63"/>
        <end position="80"/>
    </location>
</feature>
<feature type="compositionally biased region" description="Basic and acidic residues" evidence="1">
    <location>
        <begin position="1033"/>
        <end position="1061"/>
    </location>
</feature>
<accession>A0AAD8RMH2</accession>
<dbReference type="Pfam" id="PF13963">
    <property type="entry name" value="Transpos_assoc"/>
    <property type="match status" value="1"/>
</dbReference>
<feature type="compositionally biased region" description="Basic and acidic residues" evidence="1">
    <location>
        <begin position="1079"/>
        <end position="1099"/>
    </location>
</feature>
<dbReference type="EMBL" id="JAUUTY010000005">
    <property type="protein sequence ID" value="KAK1628100.1"/>
    <property type="molecule type" value="Genomic_DNA"/>
</dbReference>
<feature type="compositionally biased region" description="Pro residues" evidence="1">
    <location>
        <begin position="81"/>
        <end position="105"/>
    </location>
</feature>
<feature type="domain" description="DUF4216" evidence="2">
    <location>
        <begin position="857"/>
        <end position="933"/>
    </location>
</feature>
<evidence type="ECO:0000313" key="6">
    <source>
        <dbReference type="Proteomes" id="UP001231189"/>
    </source>
</evidence>
<proteinExistence type="predicted"/>
<evidence type="ECO:0000259" key="2">
    <source>
        <dbReference type="Pfam" id="PF13952"/>
    </source>
</evidence>
<feature type="compositionally biased region" description="Basic and acidic residues" evidence="1">
    <location>
        <begin position="1181"/>
        <end position="1201"/>
    </location>
</feature>
<evidence type="ECO:0000256" key="1">
    <source>
        <dbReference type="SAM" id="MobiDB-lite"/>
    </source>
</evidence>
<dbReference type="PANTHER" id="PTHR48258:SF11">
    <property type="entry name" value="TDCA1-ORF2 PROTEIN"/>
    <property type="match status" value="1"/>
</dbReference>
<evidence type="ECO:0008006" key="7">
    <source>
        <dbReference type="Google" id="ProtNLM"/>
    </source>
</evidence>
<feature type="region of interest" description="Disordered" evidence="1">
    <location>
        <begin position="1008"/>
        <end position="1203"/>
    </location>
</feature>
<dbReference type="InterPro" id="IPR025312">
    <property type="entry name" value="DUF4216"/>
</dbReference>
<dbReference type="Proteomes" id="UP001231189">
    <property type="component" value="Unassembled WGS sequence"/>
</dbReference>
<feature type="compositionally biased region" description="Basic and acidic residues" evidence="1">
    <location>
        <begin position="1156"/>
        <end position="1167"/>
    </location>
</feature>
<name>A0AAD8RMH2_LOLMU</name>
<evidence type="ECO:0000313" key="5">
    <source>
        <dbReference type="EMBL" id="KAK1628100.1"/>
    </source>
</evidence>
<dbReference type="Pfam" id="PF13960">
    <property type="entry name" value="DUF4218"/>
    <property type="match status" value="1"/>
</dbReference>
<feature type="domain" description="Transposase-associated" evidence="4">
    <location>
        <begin position="141"/>
        <end position="209"/>
    </location>
</feature>
<feature type="compositionally biased region" description="Low complexity" evidence="1">
    <location>
        <begin position="1628"/>
        <end position="1670"/>
    </location>
</feature>